<dbReference type="Pfam" id="PF13365">
    <property type="entry name" value="Trypsin_2"/>
    <property type="match status" value="1"/>
</dbReference>
<dbReference type="Proteomes" id="UP000002595">
    <property type="component" value="Chromosome"/>
</dbReference>
<evidence type="ECO:0000256" key="3">
    <source>
        <dbReference type="SAM" id="MobiDB-lite"/>
    </source>
</evidence>
<dbReference type="PRINTS" id="PR00834">
    <property type="entry name" value="PROTEASES2C"/>
</dbReference>
<gene>
    <name evidence="5" type="ordered locus">Pisl_1412</name>
</gene>
<keyword evidence="6" id="KW-1185">Reference proteome</keyword>
<evidence type="ECO:0000313" key="5">
    <source>
        <dbReference type="EMBL" id="ABL88570.1"/>
    </source>
</evidence>
<dbReference type="PANTHER" id="PTHR43343">
    <property type="entry name" value="PEPTIDASE S12"/>
    <property type="match status" value="1"/>
</dbReference>
<name>A1RUD8_PYRIL</name>
<reference evidence="5" key="1">
    <citation type="submission" date="2006-12" db="EMBL/GenBank/DDBJ databases">
        <title>Complete sequence of Pyrobaculum islandicum DSM 4184.</title>
        <authorList>
            <person name="Copeland A."/>
            <person name="Lucas S."/>
            <person name="Lapidus A."/>
            <person name="Barry K."/>
            <person name="Detter J.C."/>
            <person name="Glavina del Rio T."/>
            <person name="Dalin E."/>
            <person name="Tice H."/>
            <person name="Pitluck S."/>
            <person name="Meincke L."/>
            <person name="Brettin T."/>
            <person name="Bruce D."/>
            <person name="Han C."/>
            <person name="Tapia R."/>
            <person name="Gilna P."/>
            <person name="Schmutz J."/>
            <person name="Larimer F."/>
            <person name="Land M."/>
            <person name="Hauser L."/>
            <person name="Kyrpides N."/>
            <person name="Mikhailova N."/>
            <person name="Cozen A.E."/>
            <person name="Fitz-Gibbon S.T."/>
            <person name="House C.H."/>
            <person name="Saltikov C."/>
            <person name="Lowe T."/>
            <person name="Richardson P."/>
        </authorList>
    </citation>
    <scope>NUCLEOTIDE SEQUENCE [LARGE SCALE GENOMIC DNA]</scope>
    <source>
        <strain evidence="5">DSM 4184</strain>
    </source>
</reference>
<dbReference type="EMBL" id="CP000504">
    <property type="protein sequence ID" value="ABL88570.1"/>
    <property type="molecule type" value="Genomic_DNA"/>
</dbReference>
<dbReference type="SMART" id="SM00228">
    <property type="entry name" value="PDZ"/>
    <property type="match status" value="1"/>
</dbReference>
<dbReference type="AlphaFoldDB" id="A1RUD8"/>
<dbReference type="InterPro" id="IPR009003">
    <property type="entry name" value="Peptidase_S1_PA"/>
</dbReference>
<dbReference type="PANTHER" id="PTHR43343:SF3">
    <property type="entry name" value="PROTEASE DO-LIKE 8, CHLOROPLASTIC"/>
    <property type="match status" value="1"/>
</dbReference>
<dbReference type="InterPro" id="IPR051201">
    <property type="entry name" value="Chloro_Bact_Ser_Proteases"/>
</dbReference>
<dbReference type="HOGENOM" id="CLU_020120_2_2_2"/>
<dbReference type="SUPFAM" id="SSF50494">
    <property type="entry name" value="Trypsin-like serine proteases"/>
    <property type="match status" value="1"/>
</dbReference>
<dbReference type="InterPro" id="IPR001478">
    <property type="entry name" value="PDZ"/>
</dbReference>
<feature type="compositionally biased region" description="Basic and acidic residues" evidence="3">
    <location>
        <begin position="7"/>
        <end position="18"/>
    </location>
</feature>
<dbReference type="CDD" id="cd06779">
    <property type="entry name" value="cpPDZ_Deg_HtrA-like"/>
    <property type="match status" value="1"/>
</dbReference>
<dbReference type="SUPFAM" id="SSF50156">
    <property type="entry name" value="PDZ domain-like"/>
    <property type="match status" value="1"/>
</dbReference>
<dbReference type="InterPro" id="IPR001940">
    <property type="entry name" value="Peptidase_S1C"/>
</dbReference>
<dbReference type="eggNOG" id="arCOG02833">
    <property type="taxonomic scope" value="Archaea"/>
</dbReference>
<proteinExistence type="predicted"/>
<feature type="domain" description="PDZ" evidence="4">
    <location>
        <begin position="252"/>
        <end position="304"/>
    </location>
</feature>
<dbReference type="Gene3D" id="2.30.42.10">
    <property type="match status" value="1"/>
</dbReference>
<dbReference type="InterPro" id="IPR036034">
    <property type="entry name" value="PDZ_sf"/>
</dbReference>
<dbReference type="STRING" id="384616.Pisl_1412"/>
<dbReference type="Gene3D" id="2.40.10.120">
    <property type="match status" value="1"/>
</dbReference>
<accession>A1RUD8</accession>
<evidence type="ECO:0000256" key="2">
    <source>
        <dbReference type="ARBA" id="ARBA00022801"/>
    </source>
</evidence>
<evidence type="ECO:0000259" key="4">
    <source>
        <dbReference type="PROSITE" id="PS50106"/>
    </source>
</evidence>
<organism evidence="5 6">
    <name type="scientific">Pyrobaculum islandicum (strain DSM 4184 / JCM 9189 / GEO3)</name>
    <dbReference type="NCBI Taxonomy" id="384616"/>
    <lineage>
        <taxon>Archaea</taxon>
        <taxon>Thermoproteota</taxon>
        <taxon>Thermoprotei</taxon>
        <taxon>Thermoproteales</taxon>
        <taxon>Thermoproteaceae</taxon>
        <taxon>Pyrobaculum</taxon>
    </lineage>
</organism>
<dbReference type="GO" id="GO:0006508">
    <property type="term" value="P:proteolysis"/>
    <property type="evidence" value="ECO:0007669"/>
    <property type="project" value="UniProtKB-KW"/>
</dbReference>
<keyword evidence="1" id="KW-0645">Protease</keyword>
<dbReference type="GO" id="GO:0004252">
    <property type="term" value="F:serine-type endopeptidase activity"/>
    <property type="evidence" value="ECO:0007669"/>
    <property type="project" value="InterPro"/>
</dbReference>
<dbReference type="Pfam" id="PF13180">
    <property type="entry name" value="PDZ_2"/>
    <property type="match status" value="1"/>
</dbReference>
<evidence type="ECO:0000313" key="6">
    <source>
        <dbReference type="Proteomes" id="UP000002595"/>
    </source>
</evidence>
<dbReference type="KEGG" id="pis:Pisl_1412"/>
<evidence type="ECO:0000256" key="1">
    <source>
        <dbReference type="ARBA" id="ARBA00022670"/>
    </source>
</evidence>
<keyword evidence="2" id="KW-0378">Hydrolase</keyword>
<sequence length="334" mass="35096">MALAGARRGEDADGEKPRPRPKGRTVVSHCVFADRYVKNSGAPLYMDLSNLVEKVARSVVGVVTRGFGAFGEGFGSAFAIDRGVYATAYHVVAQAGEVALITPEGEVADAVVAAADPAEDLAILYSDLYAVPLALGSALRLRVGQGVVAVGFPLALLDKPTATFGIVSAVGRSLRAGDRFFEYLVQTDAAINPGNSGGPLVNLSGEAVGVCSAVIAGAQGLGFAVPIDLVRIMYQMVKRYGRYVRPALGVYVVALNKALKALYGLPTDRGLLVVDVMPNSPAEEMGIARGDILTKVDSREVANVFELRLLIGEALVQGRTPRIEVIRGGRSIEL</sequence>
<feature type="region of interest" description="Disordered" evidence="3">
    <location>
        <begin position="1"/>
        <end position="24"/>
    </location>
</feature>
<dbReference type="PROSITE" id="PS50106">
    <property type="entry name" value="PDZ"/>
    <property type="match status" value="1"/>
</dbReference>
<protein>
    <submittedName>
        <fullName evidence="5">Peptidase S1 and S6, chymotrypsin/Hap</fullName>
    </submittedName>
</protein>